<reference evidence="18" key="1">
    <citation type="journal article" date="2019" name="Int. J. Syst. Evol. Microbiol.">
        <title>The Global Catalogue of Microorganisms (GCM) 10K type strain sequencing project: providing services to taxonomists for standard genome sequencing and annotation.</title>
        <authorList>
            <consortium name="The Broad Institute Genomics Platform"/>
            <consortium name="The Broad Institute Genome Sequencing Center for Infectious Disease"/>
            <person name="Wu L."/>
            <person name="Ma J."/>
        </authorList>
    </citation>
    <scope>NUCLEOTIDE SEQUENCE [LARGE SCALE GENOMIC DNA]</scope>
    <source>
        <strain evidence="18">KCTC 52368</strain>
    </source>
</reference>
<keyword evidence="18" id="KW-1185">Reference proteome</keyword>
<evidence type="ECO:0000256" key="11">
    <source>
        <dbReference type="ARBA" id="ARBA00022989"/>
    </source>
</evidence>
<dbReference type="SUPFAM" id="SSF55008">
    <property type="entry name" value="HMA, heavy metal-associated domain"/>
    <property type="match status" value="1"/>
</dbReference>
<dbReference type="Gene3D" id="3.30.70.100">
    <property type="match status" value="1"/>
</dbReference>
<evidence type="ECO:0000256" key="15">
    <source>
        <dbReference type="SAM" id="Phobius"/>
    </source>
</evidence>
<keyword evidence="11 15" id="KW-1133">Transmembrane helix</keyword>
<gene>
    <name evidence="17" type="primary">merTP</name>
    <name evidence="17" type="ORF">ACFSQJ_04635</name>
</gene>
<sequence>MKAEKTSKNAAYTGLFAAVAASSCCIPPVIALIAGVGGSASALSWMEPFRPYLIGLAVVAIGYAWYAYLKPQKEDDCCEVDAKPKWYQTKGFLIVITLFAVIAIAFPYYSTIFYPDNKKEVVIVSQSDIQIINFTIQGMTCAGCEESIKHAVNELDGIINVTPSYEQGSTVVEFDKSKTSKAAIEKAINSTGYKVTDRKN</sequence>
<keyword evidence="5" id="KW-0475">Mercuric resistance</keyword>
<evidence type="ECO:0000313" key="17">
    <source>
        <dbReference type="EMBL" id="MFD2586202.1"/>
    </source>
</evidence>
<evidence type="ECO:0000256" key="4">
    <source>
        <dbReference type="ARBA" id="ARBA00022448"/>
    </source>
</evidence>
<evidence type="ECO:0000256" key="12">
    <source>
        <dbReference type="ARBA" id="ARBA00023136"/>
    </source>
</evidence>
<evidence type="ECO:0000256" key="1">
    <source>
        <dbReference type="ARBA" id="ARBA00004429"/>
    </source>
</evidence>
<comment type="similarity">
    <text evidence="2">Belongs to the MerT family.</text>
</comment>
<comment type="caution">
    <text evidence="17">The sequence shown here is derived from an EMBL/GenBank/DDBJ whole genome shotgun (WGS) entry which is preliminary data.</text>
</comment>
<comment type="subcellular location">
    <subcellularLocation>
        <location evidence="1">Cell inner membrane</location>
        <topology evidence="1">Multi-pass membrane protein</topology>
    </subcellularLocation>
</comment>
<dbReference type="InterPro" id="IPR003457">
    <property type="entry name" value="Transprt_MerT"/>
</dbReference>
<evidence type="ECO:0000256" key="10">
    <source>
        <dbReference type="ARBA" id="ARBA00022914"/>
    </source>
</evidence>
<dbReference type="EMBL" id="JBHULB010000007">
    <property type="protein sequence ID" value="MFD2586202.1"/>
    <property type="molecule type" value="Genomic_DNA"/>
</dbReference>
<dbReference type="InterPro" id="IPR036163">
    <property type="entry name" value="HMA_dom_sf"/>
</dbReference>
<dbReference type="Proteomes" id="UP001597526">
    <property type="component" value="Unassembled WGS sequence"/>
</dbReference>
<dbReference type="RefSeq" id="WP_339337145.1">
    <property type="nucleotide sequence ID" value="NZ_JBHULB010000007.1"/>
</dbReference>
<keyword evidence="4" id="KW-0813">Transport</keyword>
<evidence type="ECO:0000256" key="13">
    <source>
        <dbReference type="ARBA" id="ARBA00030934"/>
    </source>
</evidence>
<evidence type="ECO:0000256" key="8">
    <source>
        <dbReference type="ARBA" id="ARBA00022692"/>
    </source>
</evidence>
<dbReference type="PROSITE" id="PS51257">
    <property type="entry name" value="PROKAR_LIPOPROTEIN"/>
    <property type="match status" value="1"/>
</dbReference>
<feature type="domain" description="HMA" evidence="16">
    <location>
        <begin position="130"/>
        <end position="196"/>
    </location>
</feature>
<keyword evidence="7" id="KW-0997">Cell inner membrane</keyword>
<evidence type="ECO:0000256" key="6">
    <source>
        <dbReference type="ARBA" id="ARBA00022475"/>
    </source>
</evidence>
<proteinExistence type="inferred from homology"/>
<comment type="function">
    <text evidence="14">Involved in mercury resistance. Probably transfers a mercuric ion from the periplasmic Hg(2+)-binding protein MerP to the cytoplasmic mercuric reductase MerA.</text>
</comment>
<evidence type="ECO:0000313" key="18">
    <source>
        <dbReference type="Proteomes" id="UP001597526"/>
    </source>
</evidence>
<evidence type="ECO:0000256" key="5">
    <source>
        <dbReference type="ARBA" id="ARBA00022466"/>
    </source>
</evidence>
<protein>
    <recommendedName>
        <fullName evidence="3">Mercuric transport protein MerT</fullName>
    </recommendedName>
    <alternativeName>
        <fullName evidence="13">Mercury ion transport protein</fullName>
    </alternativeName>
</protein>
<evidence type="ECO:0000259" key="16">
    <source>
        <dbReference type="PROSITE" id="PS50846"/>
    </source>
</evidence>
<feature type="transmembrane region" description="Helical" evidence="15">
    <location>
        <begin position="12"/>
        <end position="37"/>
    </location>
</feature>
<dbReference type="Pfam" id="PF00403">
    <property type="entry name" value="HMA"/>
    <property type="match status" value="1"/>
</dbReference>
<dbReference type="Pfam" id="PF02411">
    <property type="entry name" value="MerT"/>
    <property type="match status" value="1"/>
</dbReference>
<feature type="transmembrane region" description="Helical" evidence="15">
    <location>
        <begin position="49"/>
        <end position="69"/>
    </location>
</feature>
<dbReference type="NCBIfam" id="NF033556">
    <property type="entry name" value="MerTP_fusion"/>
    <property type="match status" value="1"/>
</dbReference>
<evidence type="ECO:0000256" key="9">
    <source>
        <dbReference type="ARBA" id="ARBA00022723"/>
    </source>
</evidence>
<evidence type="ECO:0000256" key="2">
    <source>
        <dbReference type="ARBA" id="ARBA00008224"/>
    </source>
</evidence>
<feature type="transmembrane region" description="Helical" evidence="15">
    <location>
        <begin position="90"/>
        <end position="109"/>
    </location>
</feature>
<dbReference type="PROSITE" id="PS50846">
    <property type="entry name" value="HMA_2"/>
    <property type="match status" value="1"/>
</dbReference>
<dbReference type="Gene3D" id="1.10.287.910">
    <property type="entry name" value="bacterial mercury transporter, merf"/>
    <property type="match status" value="1"/>
</dbReference>
<dbReference type="InterPro" id="IPR006121">
    <property type="entry name" value="HMA_dom"/>
</dbReference>
<keyword evidence="10" id="KW-0476">Mercury</keyword>
<evidence type="ECO:0000256" key="14">
    <source>
        <dbReference type="ARBA" id="ARBA00045720"/>
    </source>
</evidence>
<keyword evidence="8 15" id="KW-0812">Transmembrane</keyword>
<keyword evidence="9" id="KW-0479">Metal-binding</keyword>
<keyword evidence="12 15" id="KW-0472">Membrane</keyword>
<evidence type="ECO:0000256" key="3">
    <source>
        <dbReference type="ARBA" id="ARBA00017053"/>
    </source>
</evidence>
<evidence type="ECO:0000256" key="7">
    <source>
        <dbReference type="ARBA" id="ARBA00022519"/>
    </source>
</evidence>
<keyword evidence="6" id="KW-1003">Cell membrane</keyword>
<dbReference type="CDD" id="cd00371">
    <property type="entry name" value="HMA"/>
    <property type="match status" value="1"/>
</dbReference>
<accession>A0ABW5MSU9</accession>
<organism evidence="17 18">
    <name type="scientific">Croceitalea marina</name>
    <dbReference type="NCBI Taxonomy" id="1775166"/>
    <lineage>
        <taxon>Bacteria</taxon>
        <taxon>Pseudomonadati</taxon>
        <taxon>Bacteroidota</taxon>
        <taxon>Flavobacteriia</taxon>
        <taxon>Flavobacteriales</taxon>
        <taxon>Flavobacteriaceae</taxon>
        <taxon>Croceitalea</taxon>
    </lineage>
</organism>
<name>A0ABW5MSU9_9FLAO</name>